<evidence type="ECO:0000256" key="3">
    <source>
        <dbReference type="ARBA" id="ARBA00023125"/>
    </source>
</evidence>
<keyword evidence="2" id="KW-0805">Transcription regulation</keyword>
<organism evidence="6 7">
    <name type="scientific">Burkholderia gladioli</name>
    <name type="common">Pseudomonas marginata</name>
    <name type="synonym">Phytomonas marginata</name>
    <dbReference type="NCBI Taxonomy" id="28095"/>
    <lineage>
        <taxon>Bacteria</taxon>
        <taxon>Pseudomonadati</taxon>
        <taxon>Pseudomonadota</taxon>
        <taxon>Betaproteobacteria</taxon>
        <taxon>Burkholderiales</taxon>
        <taxon>Burkholderiaceae</taxon>
        <taxon>Burkholderia</taxon>
    </lineage>
</organism>
<accession>A0A0M2QG58</accession>
<dbReference type="AlphaFoldDB" id="A0A0M2QG58"/>
<comment type="similarity">
    <text evidence="1">Belongs to the LysR transcriptional regulatory family.</text>
</comment>
<dbReference type="SUPFAM" id="SSF53850">
    <property type="entry name" value="Periplasmic binding protein-like II"/>
    <property type="match status" value="1"/>
</dbReference>
<dbReference type="GO" id="GO:0003700">
    <property type="term" value="F:DNA-binding transcription factor activity"/>
    <property type="evidence" value="ECO:0007669"/>
    <property type="project" value="InterPro"/>
</dbReference>
<dbReference type="Pfam" id="PF03466">
    <property type="entry name" value="LysR_substrate"/>
    <property type="match status" value="1"/>
</dbReference>
<comment type="caution">
    <text evidence="6">The sequence shown here is derived from an EMBL/GenBank/DDBJ whole genome shotgun (WGS) entry which is preliminary data.</text>
</comment>
<dbReference type="CDD" id="cd08422">
    <property type="entry name" value="PBP2_CrgA_like"/>
    <property type="match status" value="1"/>
</dbReference>
<dbReference type="PROSITE" id="PS50931">
    <property type="entry name" value="HTH_LYSR"/>
    <property type="match status" value="1"/>
</dbReference>
<proteinExistence type="inferred from homology"/>
<dbReference type="InterPro" id="IPR058163">
    <property type="entry name" value="LysR-type_TF_proteobact-type"/>
</dbReference>
<sequence length="307" mass="33930">MDVLNAMRAFERVAEAGSFSRAAEQLNSSVPTITRLIGQLEERLNIRLFQRTTRRISLTDAGATYLEGCKRALELIDDTENQVTSANDALRGRLKVMSGSAVAFSHMAPVVADFVHRYPLIQLDFFTMDDGFNLVDEAVEVALLADYLIPTDTVVARQLITYSYVIAAAPRYLSSAGRISTPSDLQKLVFLGRPGDRRGMSLRLAAAEGAEEDEIIDLIPQVICNNAQMLHELTLSGCGFSVLPQRLAQTAIAGGKLVQLLPEYRLRDLNVDVCLVYPTRKRNSRIATAFIDHVIRWFDSPDGPAKT</sequence>
<evidence type="ECO:0000256" key="2">
    <source>
        <dbReference type="ARBA" id="ARBA00023015"/>
    </source>
</evidence>
<dbReference type="InterPro" id="IPR000847">
    <property type="entry name" value="LysR_HTH_N"/>
</dbReference>
<dbReference type="InterPro" id="IPR036388">
    <property type="entry name" value="WH-like_DNA-bd_sf"/>
</dbReference>
<evidence type="ECO:0000313" key="6">
    <source>
        <dbReference type="EMBL" id="PEH41453.1"/>
    </source>
</evidence>
<protein>
    <recommendedName>
        <fullName evidence="5">HTH lysR-type domain-containing protein</fullName>
    </recommendedName>
</protein>
<evidence type="ECO:0000256" key="4">
    <source>
        <dbReference type="ARBA" id="ARBA00023163"/>
    </source>
</evidence>
<dbReference type="Proteomes" id="UP000220629">
    <property type="component" value="Unassembled WGS sequence"/>
</dbReference>
<dbReference type="EMBL" id="PDDY01000001">
    <property type="protein sequence ID" value="PEH41453.1"/>
    <property type="molecule type" value="Genomic_DNA"/>
</dbReference>
<keyword evidence="3" id="KW-0238">DNA-binding</keyword>
<dbReference type="Gene3D" id="3.40.190.290">
    <property type="match status" value="1"/>
</dbReference>
<dbReference type="GO" id="GO:0003677">
    <property type="term" value="F:DNA binding"/>
    <property type="evidence" value="ECO:0007669"/>
    <property type="project" value="UniProtKB-KW"/>
</dbReference>
<keyword evidence="4" id="KW-0804">Transcription</keyword>
<evidence type="ECO:0000256" key="1">
    <source>
        <dbReference type="ARBA" id="ARBA00009437"/>
    </source>
</evidence>
<name>A0A0M2QG58_BURGA</name>
<dbReference type="RefSeq" id="WP_098151580.1">
    <property type="nucleotide sequence ID" value="NZ_CADEQH010000008.1"/>
</dbReference>
<evidence type="ECO:0000313" key="7">
    <source>
        <dbReference type="Proteomes" id="UP000220629"/>
    </source>
</evidence>
<dbReference type="Gene3D" id="1.10.10.10">
    <property type="entry name" value="Winged helix-like DNA-binding domain superfamily/Winged helix DNA-binding domain"/>
    <property type="match status" value="1"/>
</dbReference>
<dbReference type="InterPro" id="IPR005119">
    <property type="entry name" value="LysR_subst-bd"/>
</dbReference>
<dbReference type="SUPFAM" id="SSF46785">
    <property type="entry name" value="Winged helix' DNA-binding domain"/>
    <property type="match status" value="1"/>
</dbReference>
<dbReference type="FunFam" id="1.10.10.10:FF:000001">
    <property type="entry name" value="LysR family transcriptional regulator"/>
    <property type="match status" value="1"/>
</dbReference>
<dbReference type="InterPro" id="IPR036390">
    <property type="entry name" value="WH_DNA-bd_sf"/>
</dbReference>
<dbReference type="PANTHER" id="PTHR30537:SF5">
    <property type="entry name" value="HTH-TYPE TRANSCRIPTIONAL ACTIVATOR TTDR-RELATED"/>
    <property type="match status" value="1"/>
</dbReference>
<evidence type="ECO:0000259" key="5">
    <source>
        <dbReference type="PROSITE" id="PS50931"/>
    </source>
</evidence>
<dbReference type="Pfam" id="PF00126">
    <property type="entry name" value="HTH_1"/>
    <property type="match status" value="1"/>
</dbReference>
<reference evidence="7" key="1">
    <citation type="submission" date="2017-09" db="EMBL/GenBank/DDBJ databases">
        <title>FDA dAtabase for Regulatory Grade micrObial Sequences (FDA-ARGOS): Supporting development and validation of Infectious Disease Dx tests.</title>
        <authorList>
            <person name="Minogue T."/>
            <person name="Wolcott M."/>
            <person name="Wasieloski L."/>
            <person name="Aguilar W."/>
            <person name="Moore D."/>
            <person name="Tallon L."/>
            <person name="Sadzewicz L."/>
            <person name="Ott S."/>
            <person name="Zhao X."/>
            <person name="Nagaraj S."/>
            <person name="Vavikolanu K."/>
            <person name="Aluvathingal J."/>
            <person name="Nadendla S."/>
            <person name="Sichtig H."/>
        </authorList>
    </citation>
    <scope>NUCLEOTIDE SEQUENCE [LARGE SCALE GENOMIC DNA]</scope>
    <source>
        <strain evidence="7">FDAARGOS_390</strain>
    </source>
</reference>
<dbReference type="PANTHER" id="PTHR30537">
    <property type="entry name" value="HTH-TYPE TRANSCRIPTIONAL REGULATOR"/>
    <property type="match status" value="1"/>
</dbReference>
<gene>
    <name evidence="6" type="ORF">CRM94_04345</name>
</gene>
<feature type="domain" description="HTH lysR-type" evidence="5">
    <location>
        <begin position="1"/>
        <end position="59"/>
    </location>
</feature>